<feature type="domain" description="IclR-ED" evidence="5">
    <location>
        <begin position="351"/>
        <end position="535"/>
    </location>
</feature>
<dbReference type="GO" id="GO:0003700">
    <property type="term" value="F:DNA-binding transcription factor activity"/>
    <property type="evidence" value="ECO:0007669"/>
    <property type="project" value="TreeGrafter"/>
</dbReference>
<dbReference type="Pfam" id="PF01614">
    <property type="entry name" value="IclR_C"/>
    <property type="match status" value="2"/>
</dbReference>
<feature type="domain" description="IclR-ED" evidence="5">
    <location>
        <begin position="69"/>
        <end position="258"/>
    </location>
</feature>
<feature type="domain" description="HTH iclR-type" evidence="4">
    <location>
        <begin position="289"/>
        <end position="357"/>
    </location>
</feature>
<evidence type="ECO:0000313" key="6">
    <source>
        <dbReference type="EMBL" id="KUM99047.1"/>
    </source>
</evidence>
<feature type="domain" description="HTH iclR-type" evidence="4">
    <location>
        <begin position="6"/>
        <end position="68"/>
    </location>
</feature>
<dbReference type="Proteomes" id="UP000054241">
    <property type="component" value="Unassembled WGS sequence"/>
</dbReference>
<reference evidence="6 7" key="1">
    <citation type="submission" date="2015-10" db="EMBL/GenBank/DDBJ databases">
        <title>Draft genome sequence of Streptomyces cellostaticus DSM 40189, type strain for the species Streptomyces cellostaticus.</title>
        <authorList>
            <person name="Ruckert C."/>
            <person name="Winkler A."/>
            <person name="Kalinowski J."/>
            <person name="Kampfer P."/>
            <person name="Glaeser S."/>
        </authorList>
    </citation>
    <scope>NUCLEOTIDE SEQUENCE [LARGE SCALE GENOMIC DNA]</scope>
    <source>
        <strain evidence="6 7">DSM 40189</strain>
    </source>
</reference>
<evidence type="ECO:0000259" key="4">
    <source>
        <dbReference type="PROSITE" id="PS51077"/>
    </source>
</evidence>
<name>A0A101NTY5_9ACTN</name>
<keyword evidence="3" id="KW-0804">Transcription</keyword>
<dbReference type="PANTHER" id="PTHR30136:SF34">
    <property type="entry name" value="TRANSCRIPTIONAL REGULATOR"/>
    <property type="match status" value="1"/>
</dbReference>
<dbReference type="OrthoDB" id="9807558at2"/>
<protein>
    <recommendedName>
        <fullName evidence="8">IclR family transcriptional regulator</fullName>
    </recommendedName>
</protein>
<dbReference type="InterPro" id="IPR014757">
    <property type="entry name" value="Tscrpt_reg_IclR_C"/>
</dbReference>
<dbReference type="PROSITE" id="PS51078">
    <property type="entry name" value="ICLR_ED"/>
    <property type="match status" value="2"/>
</dbReference>
<dbReference type="GO" id="GO:0003677">
    <property type="term" value="F:DNA binding"/>
    <property type="evidence" value="ECO:0007669"/>
    <property type="project" value="UniProtKB-KW"/>
</dbReference>
<dbReference type="SMART" id="SM00346">
    <property type="entry name" value="HTH_ICLR"/>
    <property type="match status" value="2"/>
</dbReference>
<proteinExistence type="predicted"/>
<dbReference type="EMBL" id="LMWL01000001">
    <property type="protein sequence ID" value="KUM99047.1"/>
    <property type="molecule type" value="Genomic_DNA"/>
</dbReference>
<dbReference type="PANTHER" id="PTHR30136">
    <property type="entry name" value="HELIX-TURN-HELIX TRANSCRIPTIONAL REGULATOR, ICLR FAMILY"/>
    <property type="match status" value="1"/>
</dbReference>
<dbReference type="SUPFAM" id="SSF46785">
    <property type="entry name" value="Winged helix' DNA-binding domain"/>
    <property type="match status" value="2"/>
</dbReference>
<keyword evidence="7" id="KW-1185">Reference proteome</keyword>
<dbReference type="InterPro" id="IPR036388">
    <property type="entry name" value="WH-like_DNA-bd_sf"/>
</dbReference>
<evidence type="ECO:0000259" key="5">
    <source>
        <dbReference type="PROSITE" id="PS51078"/>
    </source>
</evidence>
<dbReference type="InterPro" id="IPR036390">
    <property type="entry name" value="WH_DNA-bd_sf"/>
</dbReference>
<dbReference type="SUPFAM" id="SSF55781">
    <property type="entry name" value="GAF domain-like"/>
    <property type="match status" value="2"/>
</dbReference>
<evidence type="ECO:0000256" key="3">
    <source>
        <dbReference type="ARBA" id="ARBA00023163"/>
    </source>
</evidence>
<accession>A0A101NTY5</accession>
<gene>
    <name evidence="6" type="ORF">AQI88_00295</name>
</gene>
<keyword evidence="2" id="KW-0238">DNA-binding</keyword>
<evidence type="ECO:0000256" key="1">
    <source>
        <dbReference type="ARBA" id="ARBA00023015"/>
    </source>
</evidence>
<dbReference type="PROSITE" id="PS51077">
    <property type="entry name" value="HTH_ICLR"/>
    <property type="match status" value="2"/>
</dbReference>
<dbReference type="Gene3D" id="1.10.10.10">
    <property type="entry name" value="Winged helix-like DNA-binding domain superfamily/Winged helix DNA-binding domain"/>
    <property type="match status" value="2"/>
</dbReference>
<keyword evidence="1" id="KW-0805">Transcription regulation</keyword>
<dbReference type="Pfam" id="PF09339">
    <property type="entry name" value="HTH_IclR"/>
    <property type="match status" value="2"/>
</dbReference>
<sequence>MPEDSVRPLERGLTVLRCLASPCQDQPMRASDLVHATGLARSTVDRVVATLTHLGYLRQHGAELRLAPRLMTLGNAYLAAGGLTREVTDRVAALADEVQESVSLAVPDGDGVRFVAQSPRRRAMSVAFQVGDLLPAERCAAGAVFAADWDERQWAAWRQRTAADPEGAPSPLLRPRRIEEADFAHRAGQARSQGWAVDDQLVEPGLVAVAVPVDTGGRTPYALSMVSHVSRRSAKELARIAVPRLRRESTVLARLLAPGTAQPPPRQRTQGKTGDAVGQAKSELGAEFLQSLARGLAVLEALDGASGDGLPVAALAQLTGLPRTTVRRCLLTLEHLGYAEHREGLFRPLPRIFELGHPRIAAGSFTDLVTPHLRALVDRVQESASVAVLEGGDIRYVARVSTVRIMTVHIALGTRFPAYATALGRALVSGLDPAGQERVLAASELRAYTGHTVTSPARLRTLFTAAADQGYAAVDEELEEGVRSVAVPIRDGDGNVVAAVNVAQHSDGTSLSEASERLLPALRETAQAIESDLHTVTRFGTLLIP</sequence>
<comment type="caution">
    <text evidence="6">The sequence shown here is derived from an EMBL/GenBank/DDBJ whole genome shotgun (WGS) entry which is preliminary data.</text>
</comment>
<evidence type="ECO:0000256" key="2">
    <source>
        <dbReference type="ARBA" id="ARBA00023125"/>
    </source>
</evidence>
<dbReference type="STRING" id="67285.AQI88_00295"/>
<dbReference type="InterPro" id="IPR005471">
    <property type="entry name" value="Tscrpt_reg_IclR_N"/>
</dbReference>
<dbReference type="GO" id="GO:0045892">
    <property type="term" value="P:negative regulation of DNA-templated transcription"/>
    <property type="evidence" value="ECO:0007669"/>
    <property type="project" value="TreeGrafter"/>
</dbReference>
<dbReference type="InterPro" id="IPR029016">
    <property type="entry name" value="GAF-like_dom_sf"/>
</dbReference>
<dbReference type="InterPro" id="IPR050707">
    <property type="entry name" value="HTH_MetabolicPath_Reg"/>
</dbReference>
<dbReference type="AlphaFoldDB" id="A0A101NTY5"/>
<evidence type="ECO:0008006" key="8">
    <source>
        <dbReference type="Google" id="ProtNLM"/>
    </source>
</evidence>
<dbReference type="Gene3D" id="3.30.450.40">
    <property type="match status" value="2"/>
</dbReference>
<dbReference type="RefSeq" id="WP_066989818.1">
    <property type="nucleotide sequence ID" value="NZ_BNDU01000004.1"/>
</dbReference>
<organism evidence="6 7">
    <name type="scientific">Streptomyces cellostaticus</name>
    <dbReference type="NCBI Taxonomy" id="67285"/>
    <lineage>
        <taxon>Bacteria</taxon>
        <taxon>Bacillati</taxon>
        <taxon>Actinomycetota</taxon>
        <taxon>Actinomycetes</taxon>
        <taxon>Kitasatosporales</taxon>
        <taxon>Streptomycetaceae</taxon>
        <taxon>Streptomyces</taxon>
    </lineage>
</organism>
<evidence type="ECO:0000313" key="7">
    <source>
        <dbReference type="Proteomes" id="UP000054241"/>
    </source>
</evidence>